<accession>A0A1H5W6A8</accession>
<organism evidence="1 2">
    <name type="scientific">Vibrio hangzhouensis</name>
    <dbReference type="NCBI Taxonomy" id="462991"/>
    <lineage>
        <taxon>Bacteria</taxon>
        <taxon>Pseudomonadati</taxon>
        <taxon>Pseudomonadota</taxon>
        <taxon>Gammaproteobacteria</taxon>
        <taxon>Vibrionales</taxon>
        <taxon>Vibrionaceae</taxon>
        <taxon>Vibrio</taxon>
    </lineage>
</organism>
<dbReference type="EMBL" id="FNVG01000005">
    <property type="protein sequence ID" value="SEF94337.1"/>
    <property type="molecule type" value="Genomic_DNA"/>
</dbReference>
<proteinExistence type="predicted"/>
<sequence>MLSQLNSRLAFVAESMAELENQLGKYLRSEHTSCRVSEHQVYIEYQHDLTFESASAQAEILLRLLNIPCDNDDAKNLVADISGKDGITRLHLDLSYDDKNDLLTKYICSQLLTSFKTVESIEDTKVN</sequence>
<protein>
    <submittedName>
        <fullName evidence="1">Uncharacterized protein</fullName>
    </submittedName>
</protein>
<gene>
    <name evidence="1" type="ORF">SAMN04488244_105129</name>
</gene>
<reference evidence="2" key="1">
    <citation type="submission" date="2016-10" db="EMBL/GenBank/DDBJ databases">
        <authorList>
            <person name="Varghese N."/>
            <person name="Submissions S."/>
        </authorList>
    </citation>
    <scope>NUCLEOTIDE SEQUENCE [LARGE SCALE GENOMIC DNA]</scope>
    <source>
        <strain evidence="2">CGMCC 1.7062</strain>
    </source>
</reference>
<evidence type="ECO:0000313" key="1">
    <source>
        <dbReference type="EMBL" id="SEF94337.1"/>
    </source>
</evidence>
<dbReference type="RefSeq" id="WP_103879634.1">
    <property type="nucleotide sequence ID" value="NZ_FNVG01000005.1"/>
</dbReference>
<dbReference type="OrthoDB" id="5899106at2"/>
<evidence type="ECO:0000313" key="2">
    <source>
        <dbReference type="Proteomes" id="UP000236721"/>
    </source>
</evidence>
<dbReference type="Proteomes" id="UP000236721">
    <property type="component" value="Unassembled WGS sequence"/>
</dbReference>
<dbReference type="AlphaFoldDB" id="A0A1H5W6A8"/>
<keyword evidence="2" id="KW-1185">Reference proteome</keyword>
<name>A0A1H5W6A8_9VIBR</name>